<dbReference type="AlphaFoldDB" id="A0A2H3GSF5"/>
<evidence type="ECO:0000313" key="9">
    <source>
        <dbReference type="EMBL" id="PCD29664.1"/>
    </source>
</evidence>
<dbReference type="PANTHER" id="PTHR22950:SF683">
    <property type="entry name" value="AMINO ACID TRANSPORTER (EUROFUNG)"/>
    <property type="match status" value="1"/>
</dbReference>
<dbReference type="FunFam" id="1.20.1740.10:FF:000039">
    <property type="entry name" value="Neutral amino acid transporter (Eurofung)"/>
    <property type="match status" value="1"/>
</dbReference>
<accession>A0A2H3GSF5</accession>
<evidence type="ECO:0000256" key="6">
    <source>
        <dbReference type="SAM" id="MobiDB-lite"/>
    </source>
</evidence>
<keyword evidence="5 7" id="KW-0472">Membrane</keyword>
<feature type="transmembrane region" description="Helical" evidence="7">
    <location>
        <begin position="76"/>
        <end position="103"/>
    </location>
</feature>
<gene>
    <name evidence="9" type="ORF">AU210_012195</name>
</gene>
<evidence type="ECO:0000256" key="4">
    <source>
        <dbReference type="ARBA" id="ARBA00022989"/>
    </source>
</evidence>
<feature type="transmembrane region" description="Helical" evidence="7">
    <location>
        <begin position="191"/>
        <end position="212"/>
    </location>
</feature>
<keyword evidence="3 7" id="KW-0812">Transmembrane</keyword>
<comment type="similarity">
    <text evidence="2">Belongs to the amino acid/polyamine transporter 2 family.</text>
</comment>
<evidence type="ECO:0000259" key="8">
    <source>
        <dbReference type="Pfam" id="PF01490"/>
    </source>
</evidence>
<evidence type="ECO:0000256" key="5">
    <source>
        <dbReference type="ARBA" id="ARBA00023136"/>
    </source>
</evidence>
<dbReference type="Pfam" id="PF01490">
    <property type="entry name" value="Aa_trans"/>
    <property type="match status" value="1"/>
</dbReference>
<evidence type="ECO:0000256" key="7">
    <source>
        <dbReference type="SAM" id="Phobius"/>
    </source>
</evidence>
<reference evidence="9 10" key="1">
    <citation type="journal article" date="2016" name="Environ. Microbiol.">
        <title>Effector profiles distinguish formae speciales of Fusarium oxysporum.</title>
        <authorList>
            <person name="van Dam P."/>
            <person name="Fokkens L."/>
            <person name="Schmidt S.M."/>
            <person name="Linmans J.H."/>
            <person name="Kistler H.C."/>
            <person name="Ma L.J."/>
            <person name="Rep M."/>
        </authorList>
    </citation>
    <scope>NUCLEOTIDE SEQUENCE [LARGE SCALE GENOMIC DNA]</scope>
    <source>
        <strain evidence="9 10">Forc016</strain>
    </source>
</reference>
<dbReference type="GO" id="GO:0016020">
    <property type="term" value="C:membrane"/>
    <property type="evidence" value="ECO:0007669"/>
    <property type="project" value="UniProtKB-SubCell"/>
</dbReference>
<comment type="subcellular location">
    <subcellularLocation>
        <location evidence="1">Membrane</location>
        <topology evidence="1">Multi-pass membrane protein</topology>
    </subcellularLocation>
</comment>
<evidence type="ECO:0000256" key="1">
    <source>
        <dbReference type="ARBA" id="ARBA00004141"/>
    </source>
</evidence>
<dbReference type="Gene3D" id="1.20.1740.10">
    <property type="entry name" value="Amino acid/polyamine transporter I"/>
    <property type="match status" value="1"/>
</dbReference>
<evidence type="ECO:0000256" key="3">
    <source>
        <dbReference type="ARBA" id="ARBA00022692"/>
    </source>
</evidence>
<dbReference type="Proteomes" id="UP000219602">
    <property type="component" value="Chromosome 10"/>
</dbReference>
<feature type="transmembrane region" description="Helical" evidence="7">
    <location>
        <begin position="315"/>
        <end position="334"/>
    </location>
</feature>
<evidence type="ECO:0000313" key="10">
    <source>
        <dbReference type="Proteomes" id="UP000219602"/>
    </source>
</evidence>
<dbReference type="GO" id="GO:0015179">
    <property type="term" value="F:L-amino acid transmembrane transporter activity"/>
    <property type="evidence" value="ECO:0007669"/>
    <property type="project" value="TreeGrafter"/>
</dbReference>
<feature type="transmembrane region" description="Helical" evidence="7">
    <location>
        <begin position="274"/>
        <end position="295"/>
    </location>
</feature>
<name>A0A2H3GSF5_FUSOX</name>
<comment type="caution">
    <text evidence="9">The sequence shown here is derived from an EMBL/GenBank/DDBJ whole genome shotgun (WGS) entry which is preliminary data.</text>
</comment>
<evidence type="ECO:0000256" key="2">
    <source>
        <dbReference type="ARBA" id="ARBA00008066"/>
    </source>
</evidence>
<reference evidence="9 10" key="2">
    <citation type="journal article" date="2017" name="Sci. Rep.">
        <title>A mobile pathogenicity chromosome in Fusarium oxysporum for infection of multiple cucurbit species.</title>
        <authorList>
            <person name="van Dam P."/>
            <person name="Fokkens L."/>
            <person name="Ayukawa Y."/>
            <person name="van der Gragt M."/>
            <person name="Ter Horst A."/>
            <person name="Brankovics B."/>
            <person name="Houterman P.M."/>
            <person name="Arie T."/>
            <person name="Rep M."/>
        </authorList>
    </citation>
    <scope>NUCLEOTIDE SEQUENCE [LARGE SCALE GENOMIC DNA]</scope>
    <source>
        <strain evidence="9 10">Forc016</strain>
    </source>
</reference>
<dbReference type="STRING" id="327505.A0A2H3GSF5"/>
<proteinExistence type="inferred from homology"/>
<sequence>MSTNVKPFEDGKTANGADSGQVPDGDTIEGHVTTHDAVFGEITENGPNYRNVGWLGTAALMMKTQIGLGVLGLPTVFHVLGIVPGVILLCIIGGITTWSNYIVGIFKIRHPEIYGIDDVGGLLFGRIGREVLGICFCLFFTFVSGSALLSISIAFNALSDHAVCTAVFVAVAAAIGFAFSSIRTLDRIGSLAWIGVSCIIVAVFVVTVGVGVQDRPPSVPKNVQWRSDYELFGHPSFIEALSAISTIIFAYAGTPAFFAIAAEMRDPKQYMKSLIMCQTVISIAYIVVGVVVYYYCGSFVASPALGSAGPTIKKVSYGIGLPGLLISAILLLHLPSKSVFVRILRGSKHLSTNSFIHWATWLGSTFSVTLVAYIIASAIPVFGQLVSLIGALLGTLMSFQPMGCMWLYDNWHSDRRYTPRWYVGVAWSVFVVISGTFLMIAGTYSTIVGIVDSTEKTSSWSCADNSNSS</sequence>
<feature type="transmembrane region" description="Helical" evidence="7">
    <location>
        <begin position="420"/>
        <end position="444"/>
    </location>
</feature>
<dbReference type="PANTHER" id="PTHR22950">
    <property type="entry name" value="AMINO ACID TRANSPORTER"/>
    <property type="match status" value="1"/>
</dbReference>
<feature type="transmembrane region" description="Helical" evidence="7">
    <location>
        <begin position="131"/>
        <end position="155"/>
    </location>
</feature>
<protein>
    <recommendedName>
        <fullName evidence="8">Amino acid transporter transmembrane domain-containing protein</fullName>
    </recommendedName>
</protein>
<feature type="transmembrane region" description="Helical" evidence="7">
    <location>
        <begin position="240"/>
        <end position="262"/>
    </location>
</feature>
<dbReference type="EMBL" id="MABQ02000008">
    <property type="protein sequence ID" value="PCD29664.1"/>
    <property type="molecule type" value="Genomic_DNA"/>
</dbReference>
<keyword evidence="4 7" id="KW-1133">Transmembrane helix</keyword>
<feature type="transmembrane region" description="Helical" evidence="7">
    <location>
        <begin position="385"/>
        <end position="408"/>
    </location>
</feature>
<organism evidence="9 10">
    <name type="scientific">Fusarium oxysporum f. sp. radicis-cucumerinum</name>
    <dbReference type="NCBI Taxonomy" id="327505"/>
    <lineage>
        <taxon>Eukaryota</taxon>
        <taxon>Fungi</taxon>
        <taxon>Dikarya</taxon>
        <taxon>Ascomycota</taxon>
        <taxon>Pezizomycotina</taxon>
        <taxon>Sordariomycetes</taxon>
        <taxon>Hypocreomycetidae</taxon>
        <taxon>Hypocreales</taxon>
        <taxon>Nectriaceae</taxon>
        <taxon>Fusarium</taxon>
        <taxon>Fusarium oxysporum species complex</taxon>
    </lineage>
</organism>
<feature type="transmembrane region" description="Helical" evidence="7">
    <location>
        <begin position="161"/>
        <end position="179"/>
    </location>
</feature>
<feature type="domain" description="Amino acid transporter transmembrane" evidence="8">
    <location>
        <begin position="52"/>
        <end position="447"/>
    </location>
</feature>
<dbReference type="InterPro" id="IPR013057">
    <property type="entry name" value="AA_transpt_TM"/>
</dbReference>
<feature type="transmembrane region" description="Helical" evidence="7">
    <location>
        <begin position="355"/>
        <end position="379"/>
    </location>
</feature>
<feature type="region of interest" description="Disordered" evidence="6">
    <location>
        <begin position="1"/>
        <end position="27"/>
    </location>
</feature>